<evidence type="ECO:0000313" key="1">
    <source>
        <dbReference type="EMBL" id="KAK4005746.1"/>
    </source>
</evidence>
<proteinExistence type="predicted"/>
<dbReference type="EMBL" id="JAOYFB010000002">
    <property type="protein sequence ID" value="KAK4005746.1"/>
    <property type="molecule type" value="Genomic_DNA"/>
</dbReference>
<protein>
    <submittedName>
        <fullName evidence="1">Uncharacterized protein</fullName>
    </submittedName>
</protein>
<reference evidence="1 2" key="1">
    <citation type="journal article" date="2023" name="Nucleic Acids Res.">
        <title>The hologenome of Daphnia magna reveals possible DNA methylation and microbiome-mediated evolution of the host genome.</title>
        <authorList>
            <person name="Chaturvedi A."/>
            <person name="Li X."/>
            <person name="Dhandapani V."/>
            <person name="Marshall H."/>
            <person name="Kissane S."/>
            <person name="Cuenca-Cambronero M."/>
            <person name="Asole G."/>
            <person name="Calvet F."/>
            <person name="Ruiz-Romero M."/>
            <person name="Marangio P."/>
            <person name="Guigo R."/>
            <person name="Rago D."/>
            <person name="Mirbahai L."/>
            <person name="Eastwood N."/>
            <person name="Colbourne J.K."/>
            <person name="Zhou J."/>
            <person name="Mallon E."/>
            <person name="Orsini L."/>
        </authorList>
    </citation>
    <scope>NUCLEOTIDE SEQUENCE [LARGE SCALE GENOMIC DNA]</scope>
    <source>
        <strain evidence="1">LRV0_1</strain>
    </source>
</reference>
<organism evidence="1 2">
    <name type="scientific">Daphnia magna</name>
    <dbReference type="NCBI Taxonomy" id="35525"/>
    <lineage>
        <taxon>Eukaryota</taxon>
        <taxon>Metazoa</taxon>
        <taxon>Ecdysozoa</taxon>
        <taxon>Arthropoda</taxon>
        <taxon>Crustacea</taxon>
        <taxon>Branchiopoda</taxon>
        <taxon>Diplostraca</taxon>
        <taxon>Cladocera</taxon>
        <taxon>Anomopoda</taxon>
        <taxon>Daphniidae</taxon>
        <taxon>Daphnia</taxon>
    </lineage>
</organism>
<name>A0ABQ9YYM2_9CRUS</name>
<keyword evidence="2" id="KW-1185">Reference proteome</keyword>
<comment type="caution">
    <text evidence="1">The sequence shown here is derived from an EMBL/GenBank/DDBJ whole genome shotgun (WGS) entry which is preliminary data.</text>
</comment>
<sequence length="59" mass="6460">MMVHTSSHTSHVAYGGRKDVHYTYSIPSPEIAICMFCLPIRASLLLGVFPHCLGAETDP</sequence>
<gene>
    <name evidence="1" type="ORF">OUZ56_010822</name>
</gene>
<accession>A0ABQ9YYM2</accession>
<dbReference type="Proteomes" id="UP001234178">
    <property type="component" value="Unassembled WGS sequence"/>
</dbReference>
<evidence type="ECO:0000313" key="2">
    <source>
        <dbReference type="Proteomes" id="UP001234178"/>
    </source>
</evidence>